<dbReference type="EMBL" id="JAYMYR010000006">
    <property type="protein sequence ID" value="KAK7356870.1"/>
    <property type="molecule type" value="Genomic_DNA"/>
</dbReference>
<name>A0AAN9QZU5_PHACN</name>
<evidence type="ECO:0000313" key="2">
    <source>
        <dbReference type="Proteomes" id="UP001374584"/>
    </source>
</evidence>
<evidence type="ECO:0000313" key="1">
    <source>
        <dbReference type="EMBL" id="KAK7356870.1"/>
    </source>
</evidence>
<dbReference type="AlphaFoldDB" id="A0AAN9QZU5"/>
<accession>A0AAN9QZU5</accession>
<keyword evidence="2" id="KW-1185">Reference proteome</keyword>
<organism evidence="1 2">
    <name type="scientific">Phaseolus coccineus</name>
    <name type="common">Scarlet runner bean</name>
    <name type="synonym">Phaseolus multiflorus</name>
    <dbReference type="NCBI Taxonomy" id="3886"/>
    <lineage>
        <taxon>Eukaryota</taxon>
        <taxon>Viridiplantae</taxon>
        <taxon>Streptophyta</taxon>
        <taxon>Embryophyta</taxon>
        <taxon>Tracheophyta</taxon>
        <taxon>Spermatophyta</taxon>
        <taxon>Magnoliopsida</taxon>
        <taxon>eudicotyledons</taxon>
        <taxon>Gunneridae</taxon>
        <taxon>Pentapetalae</taxon>
        <taxon>rosids</taxon>
        <taxon>fabids</taxon>
        <taxon>Fabales</taxon>
        <taxon>Fabaceae</taxon>
        <taxon>Papilionoideae</taxon>
        <taxon>50 kb inversion clade</taxon>
        <taxon>NPAAA clade</taxon>
        <taxon>indigoferoid/millettioid clade</taxon>
        <taxon>Phaseoleae</taxon>
        <taxon>Phaseolus</taxon>
    </lineage>
</organism>
<comment type="caution">
    <text evidence="1">The sequence shown here is derived from an EMBL/GenBank/DDBJ whole genome shotgun (WGS) entry which is preliminary data.</text>
</comment>
<sequence length="166" mass="18172">MDSHFPHGGPHHFVRNKHSSRFAGLSISASAATKIPSHVLPRLTHVATKSGLPPTLLLQAMPPLKQKKKKYGKNPILESTLESEAKNWPGIGFHFTIAKQSRVSTVFLERGRPEPMCTQSPISSSFLKTVGPFGQLNSETKLNSIAFGCDRGNSRTALEKKKSDKS</sequence>
<reference evidence="1 2" key="1">
    <citation type="submission" date="2024-01" db="EMBL/GenBank/DDBJ databases">
        <title>The genomes of 5 underutilized Papilionoideae crops provide insights into root nodulation and disease resistanc.</title>
        <authorList>
            <person name="Jiang F."/>
        </authorList>
    </citation>
    <scope>NUCLEOTIDE SEQUENCE [LARGE SCALE GENOMIC DNA]</scope>
    <source>
        <strain evidence="1">JINMINGXINNONG_FW02</strain>
        <tissue evidence="1">Leaves</tissue>
    </source>
</reference>
<proteinExistence type="predicted"/>
<dbReference type="Proteomes" id="UP001374584">
    <property type="component" value="Unassembled WGS sequence"/>
</dbReference>
<protein>
    <submittedName>
        <fullName evidence="1">Uncharacterized protein</fullName>
    </submittedName>
</protein>
<gene>
    <name evidence="1" type="ORF">VNO80_16150</name>
</gene>